<protein>
    <submittedName>
        <fullName evidence="1">Uncharacterized protein</fullName>
    </submittedName>
</protein>
<accession>A0A0A9AL53</accession>
<reference evidence="1" key="1">
    <citation type="submission" date="2014-09" db="EMBL/GenBank/DDBJ databases">
        <authorList>
            <person name="Magalhaes I.L.F."/>
            <person name="Oliveira U."/>
            <person name="Santos F.R."/>
            <person name="Vidigal T.H.D.A."/>
            <person name="Brescovit A.D."/>
            <person name="Santos A.J."/>
        </authorList>
    </citation>
    <scope>NUCLEOTIDE SEQUENCE</scope>
    <source>
        <tissue evidence="1">Shoot tissue taken approximately 20 cm above the soil surface</tissue>
    </source>
</reference>
<name>A0A0A9AL53_ARUDO</name>
<dbReference type="EMBL" id="GBRH01245999">
    <property type="protein sequence ID" value="JAD51896.1"/>
    <property type="molecule type" value="Transcribed_RNA"/>
</dbReference>
<evidence type="ECO:0000313" key="1">
    <source>
        <dbReference type="EMBL" id="JAD51896.1"/>
    </source>
</evidence>
<sequence>MLDYDGLQMFCTLAIGSSFFTCQRLV</sequence>
<organism evidence="1">
    <name type="scientific">Arundo donax</name>
    <name type="common">Giant reed</name>
    <name type="synonym">Donax arundinaceus</name>
    <dbReference type="NCBI Taxonomy" id="35708"/>
    <lineage>
        <taxon>Eukaryota</taxon>
        <taxon>Viridiplantae</taxon>
        <taxon>Streptophyta</taxon>
        <taxon>Embryophyta</taxon>
        <taxon>Tracheophyta</taxon>
        <taxon>Spermatophyta</taxon>
        <taxon>Magnoliopsida</taxon>
        <taxon>Liliopsida</taxon>
        <taxon>Poales</taxon>
        <taxon>Poaceae</taxon>
        <taxon>PACMAD clade</taxon>
        <taxon>Arundinoideae</taxon>
        <taxon>Arundineae</taxon>
        <taxon>Arundo</taxon>
    </lineage>
</organism>
<proteinExistence type="predicted"/>
<reference evidence="1" key="2">
    <citation type="journal article" date="2015" name="Data Brief">
        <title>Shoot transcriptome of the giant reed, Arundo donax.</title>
        <authorList>
            <person name="Barrero R.A."/>
            <person name="Guerrero F.D."/>
            <person name="Moolhuijzen P."/>
            <person name="Goolsby J.A."/>
            <person name="Tidwell J."/>
            <person name="Bellgard S.E."/>
            <person name="Bellgard M.I."/>
        </authorList>
    </citation>
    <scope>NUCLEOTIDE SEQUENCE</scope>
    <source>
        <tissue evidence="1">Shoot tissue taken approximately 20 cm above the soil surface</tissue>
    </source>
</reference>
<dbReference type="AlphaFoldDB" id="A0A0A9AL53"/>